<dbReference type="RefSeq" id="WP_311535845.1">
    <property type="nucleotide sequence ID" value="NZ_JAVRHQ010000023.1"/>
</dbReference>
<dbReference type="EMBL" id="JAVRHQ010000023">
    <property type="protein sequence ID" value="MDT0644227.1"/>
    <property type="molecule type" value="Genomic_DNA"/>
</dbReference>
<keyword evidence="2" id="KW-1185">Reference proteome</keyword>
<sequence length="390" mass="46134">MKIIFFCPNILRDAHRRIFQLDRLKEENYDFVFLDATAYYNNSATATDELILKNRKKCSSLADFKNFREQLPQEPALYVSFDQYMQFAAPVLDILVRKKDKVLTYHTKRFSSVHIPSSSIRKFTDNAIRKLDKVLPLHLLKQYYRRRYGFFVPDYFLCSTSNLVPTKIFFSVKRKNRIIVHSDDINHTLENKPAVFDTSKKVGVFLDQVMPYQTILHPGIEQETPPVGYKEYYYEQLAGCLKSLKNELDLDEIVIALHPDAVKFADEVQESFKNFRTFIGMTHELIRDSEVVFAHSSTALGWAIYHQKPVVLLKEEYLMRQLMGKYITFFEENLGFETYPMENKKEKTTPQLLIDHQKYKDYTMKFLKDNKIRENSYYYAFNYIKKDISG</sequence>
<dbReference type="Proteomes" id="UP001262889">
    <property type="component" value="Unassembled WGS sequence"/>
</dbReference>
<proteinExistence type="predicted"/>
<accession>A0ABU3CD13</accession>
<name>A0ABU3CD13_9FLAO</name>
<gene>
    <name evidence="1" type="ORF">RM553_15425</name>
</gene>
<comment type="caution">
    <text evidence="1">The sequence shown here is derived from an EMBL/GenBank/DDBJ whole genome shotgun (WGS) entry which is preliminary data.</text>
</comment>
<evidence type="ECO:0000313" key="2">
    <source>
        <dbReference type="Proteomes" id="UP001262889"/>
    </source>
</evidence>
<organism evidence="1 2">
    <name type="scientific">Autumnicola tepida</name>
    <dbReference type="NCBI Taxonomy" id="3075595"/>
    <lineage>
        <taxon>Bacteria</taxon>
        <taxon>Pseudomonadati</taxon>
        <taxon>Bacteroidota</taxon>
        <taxon>Flavobacteriia</taxon>
        <taxon>Flavobacteriales</taxon>
        <taxon>Flavobacteriaceae</taxon>
        <taxon>Autumnicola</taxon>
    </lineage>
</organism>
<reference evidence="1 2" key="1">
    <citation type="submission" date="2023-09" db="EMBL/GenBank/DDBJ databases">
        <authorList>
            <person name="Rey-Velasco X."/>
        </authorList>
    </citation>
    <scope>NUCLEOTIDE SEQUENCE [LARGE SCALE GENOMIC DNA]</scope>
    <source>
        <strain evidence="1 2">F363</strain>
    </source>
</reference>
<evidence type="ECO:0000313" key="1">
    <source>
        <dbReference type="EMBL" id="MDT0644227.1"/>
    </source>
</evidence>
<protein>
    <submittedName>
        <fullName evidence="1">Uncharacterized protein</fullName>
    </submittedName>
</protein>